<reference evidence="3" key="1">
    <citation type="journal article" date="2010" name="Nat. Biotechnol.">
        <title>Draft genome sequence of the oilseed species Ricinus communis.</title>
        <authorList>
            <person name="Chan A.P."/>
            <person name="Crabtree J."/>
            <person name="Zhao Q."/>
            <person name="Lorenzi H."/>
            <person name="Orvis J."/>
            <person name="Puiu D."/>
            <person name="Melake-Berhan A."/>
            <person name="Jones K.M."/>
            <person name="Redman J."/>
            <person name="Chen G."/>
            <person name="Cahoon E.B."/>
            <person name="Gedil M."/>
            <person name="Stanke M."/>
            <person name="Haas B.J."/>
            <person name="Wortman J.R."/>
            <person name="Fraser-Liggett C.M."/>
            <person name="Ravel J."/>
            <person name="Rabinowicz P.D."/>
        </authorList>
    </citation>
    <scope>NUCLEOTIDE SEQUENCE [LARGE SCALE GENOMIC DNA]</scope>
    <source>
        <strain evidence="3">cv. Hale</strain>
    </source>
</reference>
<gene>
    <name evidence="2" type="ORF">RCOM_0680310</name>
</gene>
<sequence>MRLDYPKFLHPTHVAGAGAGAGMTLLALKKAEREVIDGEQETEKGQPNSEIKGQKESQEHQETYRWALQGASYKDCQSEVVLNYIIDHVF</sequence>
<feature type="compositionally biased region" description="Basic and acidic residues" evidence="1">
    <location>
        <begin position="52"/>
        <end position="61"/>
    </location>
</feature>
<dbReference type="Proteomes" id="UP000008311">
    <property type="component" value="Unassembled WGS sequence"/>
</dbReference>
<evidence type="ECO:0000313" key="3">
    <source>
        <dbReference type="Proteomes" id="UP000008311"/>
    </source>
</evidence>
<organism evidence="2 3">
    <name type="scientific">Ricinus communis</name>
    <name type="common">Castor bean</name>
    <dbReference type="NCBI Taxonomy" id="3988"/>
    <lineage>
        <taxon>Eukaryota</taxon>
        <taxon>Viridiplantae</taxon>
        <taxon>Streptophyta</taxon>
        <taxon>Embryophyta</taxon>
        <taxon>Tracheophyta</taxon>
        <taxon>Spermatophyta</taxon>
        <taxon>Magnoliopsida</taxon>
        <taxon>eudicotyledons</taxon>
        <taxon>Gunneridae</taxon>
        <taxon>Pentapetalae</taxon>
        <taxon>rosids</taxon>
        <taxon>fabids</taxon>
        <taxon>Malpighiales</taxon>
        <taxon>Euphorbiaceae</taxon>
        <taxon>Acalyphoideae</taxon>
        <taxon>Acalypheae</taxon>
        <taxon>Ricinus</taxon>
    </lineage>
</organism>
<protein>
    <submittedName>
        <fullName evidence="2">Uncharacterized protein</fullName>
    </submittedName>
</protein>
<proteinExistence type="predicted"/>
<evidence type="ECO:0000313" key="2">
    <source>
        <dbReference type="EMBL" id="EEF45500.1"/>
    </source>
</evidence>
<dbReference type="AlphaFoldDB" id="B9RT17"/>
<name>B9RT17_RICCO</name>
<feature type="region of interest" description="Disordered" evidence="1">
    <location>
        <begin position="36"/>
        <end position="61"/>
    </location>
</feature>
<accession>B9RT17</accession>
<dbReference type="InParanoid" id="B9RT17"/>
<evidence type="ECO:0000256" key="1">
    <source>
        <dbReference type="SAM" id="MobiDB-lite"/>
    </source>
</evidence>
<dbReference type="EMBL" id="EQ973812">
    <property type="protein sequence ID" value="EEF45500.1"/>
    <property type="molecule type" value="Genomic_DNA"/>
</dbReference>
<keyword evidence="3" id="KW-1185">Reference proteome</keyword>